<gene>
    <name evidence="4" type="ORF">DH2020_008775</name>
</gene>
<keyword evidence="3" id="KW-0812">Transmembrane</keyword>
<comment type="caution">
    <text evidence="4">The sequence shown here is derived from an EMBL/GenBank/DDBJ whole genome shotgun (WGS) entry which is preliminary data.</text>
</comment>
<proteinExistence type="predicted"/>
<dbReference type="Proteomes" id="UP001318860">
    <property type="component" value="Unassembled WGS sequence"/>
</dbReference>
<evidence type="ECO:0000313" key="5">
    <source>
        <dbReference type="Proteomes" id="UP001318860"/>
    </source>
</evidence>
<feature type="compositionally biased region" description="Low complexity" evidence="2">
    <location>
        <begin position="328"/>
        <end position="361"/>
    </location>
</feature>
<accession>A0ABR0X7D5</accession>
<dbReference type="PANTHER" id="PTHR15481">
    <property type="entry name" value="RIBONUCLEIC ACID BINDING PROTEIN S1"/>
    <property type="match status" value="1"/>
</dbReference>
<dbReference type="SUPFAM" id="SSF54928">
    <property type="entry name" value="RNA-binding domain, RBD"/>
    <property type="match status" value="1"/>
</dbReference>
<keyword evidence="5" id="KW-1185">Reference proteome</keyword>
<reference evidence="4 5" key="1">
    <citation type="journal article" date="2021" name="Comput. Struct. Biotechnol. J.">
        <title>De novo genome assembly of the potent medicinal plant Rehmannia glutinosa using nanopore technology.</title>
        <authorList>
            <person name="Ma L."/>
            <person name="Dong C."/>
            <person name="Song C."/>
            <person name="Wang X."/>
            <person name="Zheng X."/>
            <person name="Niu Y."/>
            <person name="Chen S."/>
            <person name="Feng W."/>
        </authorList>
    </citation>
    <scope>NUCLEOTIDE SEQUENCE [LARGE SCALE GENOMIC DNA]</scope>
    <source>
        <strain evidence="4">DH-2019</strain>
    </source>
</reference>
<feature type="region of interest" description="Disordered" evidence="2">
    <location>
        <begin position="156"/>
        <end position="366"/>
    </location>
</feature>
<dbReference type="EMBL" id="JABTTQ020000005">
    <property type="protein sequence ID" value="KAK6154527.1"/>
    <property type="molecule type" value="Genomic_DNA"/>
</dbReference>
<feature type="region of interest" description="Disordered" evidence="2">
    <location>
        <begin position="51"/>
        <end position="78"/>
    </location>
</feature>
<feature type="compositionally biased region" description="Basic and acidic residues" evidence="2">
    <location>
        <begin position="230"/>
        <end position="248"/>
    </location>
</feature>
<evidence type="ECO:0000256" key="3">
    <source>
        <dbReference type="SAM" id="Phobius"/>
    </source>
</evidence>
<sequence>MCFPLKFGNFRFSFIHGIRVAMLVMTYINDSVAIYICFFYSYVALHSPPEDANRGRLPPPPPLPQAKKSPPPPRKASPIPESLVLHVDQLSRNVNENHLKEYLVGFNSRILLFSAGNFGEVVNVWLAIDHIVNLPKGFAYAQVDGKVIRVKFTLPERKKASSPPKAVATSSSRDAPKSNDAALDADKPGPKRLKEVSPRRKLLYPPQRRSPLARRGSPRRGLDSPPPPRRRADSPVRRRADSPHRRGDSPPPRRRPASPARGRSPASPPRRYNRSSPRRIHCSPVRRRSPLPPRRRSPRRARSPPRRSPVGRRHSRSPIRRPARSRSRSLSPRRGCGPPARRGRSSSYSSSPSPCRAPWRVSRSRSPRRVSFFTELKYAFGSL</sequence>
<keyword evidence="3" id="KW-1133">Transmembrane helix</keyword>
<dbReference type="InterPro" id="IPR035979">
    <property type="entry name" value="RBD_domain_sf"/>
</dbReference>
<evidence type="ECO:0000313" key="4">
    <source>
        <dbReference type="EMBL" id="KAK6154527.1"/>
    </source>
</evidence>
<dbReference type="PANTHER" id="PTHR15481:SF0">
    <property type="entry name" value="LD23870P-RELATED"/>
    <property type="match status" value="1"/>
</dbReference>
<feature type="transmembrane region" description="Helical" evidence="3">
    <location>
        <begin position="20"/>
        <end position="43"/>
    </location>
</feature>
<feature type="compositionally biased region" description="Basic residues" evidence="2">
    <location>
        <begin position="271"/>
        <end position="327"/>
    </location>
</feature>
<feature type="compositionally biased region" description="Pro residues" evidence="2">
    <location>
        <begin position="57"/>
        <end position="75"/>
    </location>
</feature>
<evidence type="ECO:0000256" key="1">
    <source>
        <dbReference type="ARBA" id="ARBA00022884"/>
    </source>
</evidence>
<feature type="compositionally biased region" description="Basic and acidic residues" evidence="2">
    <location>
        <begin position="184"/>
        <end position="198"/>
    </location>
</feature>
<keyword evidence="1" id="KW-0694">RNA-binding</keyword>
<evidence type="ECO:0000256" key="2">
    <source>
        <dbReference type="SAM" id="MobiDB-lite"/>
    </source>
</evidence>
<name>A0ABR0X7D5_REHGL</name>
<organism evidence="4 5">
    <name type="scientific">Rehmannia glutinosa</name>
    <name type="common">Chinese foxglove</name>
    <dbReference type="NCBI Taxonomy" id="99300"/>
    <lineage>
        <taxon>Eukaryota</taxon>
        <taxon>Viridiplantae</taxon>
        <taxon>Streptophyta</taxon>
        <taxon>Embryophyta</taxon>
        <taxon>Tracheophyta</taxon>
        <taxon>Spermatophyta</taxon>
        <taxon>Magnoliopsida</taxon>
        <taxon>eudicotyledons</taxon>
        <taxon>Gunneridae</taxon>
        <taxon>Pentapetalae</taxon>
        <taxon>asterids</taxon>
        <taxon>lamiids</taxon>
        <taxon>Lamiales</taxon>
        <taxon>Orobanchaceae</taxon>
        <taxon>Rehmannieae</taxon>
        <taxon>Rehmannia</taxon>
    </lineage>
</organism>
<keyword evidence="3" id="KW-0472">Membrane</keyword>
<protein>
    <submittedName>
        <fullName evidence="4">Uncharacterized protein</fullName>
    </submittedName>
</protein>